<dbReference type="Gramene" id="TraesLAC4B03G02192600.1">
    <property type="protein sequence ID" value="TraesLAC4B03G02192600.1"/>
    <property type="gene ID" value="TraesLAC4B03G02192600"/>
</dbReference>
<dbReference type="Gene3D" id="3.80.10.10">
    <property type="entry name" value="Ribonuclease Inhibitor"/>
    <property type="match status" value="2"/>
</dbReference>
<feature type="region of interest" description="Disordered" evidence="11">
    <location>
        <begin position="648"/>
        <end position="675"/>
    </location>
</feature>
<evidence type="ECO:0000256" key="10">
    <source>
        <dbReference type="ARBA" id="ARBA00023180"/>
    </source>
</evidence>
<dbReference type="OrthoDB" id="652551at2759"/>
<gene>
    <name evidence="15" type="primary">LOC123090859</name>
</gene>
<dbReference type="InterPro" id="IPR013210">
    <property type="entry name" value="LRR_N_plant-typ"/>
</dbReference>
<comment type="subcellular location">
    <subcellularLocation>
        <location evidence="1">Membrane</location>
    </subcellularLocation>
</comment>
<dbReference type="Gramene" id="TraesCS4B02G047100.1">
    <property type="protein sequence ID" value="TraesCS4B02G047100.1"/>
    <property type="gene ID" value="TraesCS4B02G047100"/>
</dbReference>
<dbReference type="Proteomes" id="UP000019116">
    <property type="component" value="Chromosome 4B"/>
</dbReference>
<dbReference type="Gramene" id="TraesNOR4B03G02255780.1">
    <property type="protein sequence ID" value="TraesNOR4B03G02255780.1"/>
    <property type="gene ID" value="TraesNOR4B03G02255780"/>
</dbReference>
<evidence type="ECO:0000256" key="6">
    <source>
        <dbReference type="ARBA" id="ARBA00022741"/>
    </source>
</evidence>
<evidence type="ECO:0000256" key="8">
    <source>
        <dbReference type="ARBA" id="ARBA00022989"/>
    </source>
</evidence>
<dbReference type="Gramene" id="TraesKAR4B01G0023360.1">
    <property type="protein sequence ID" value="cds.TraesKAR4B01G0023360.1"/>
    <property type="gene ID" value="TraesKAR4B01G0023360"/>
</dbReference>
<dbReference type="PANTHER" id="PTHR48010:SF87">
    <property type="entry name" value="PROTEIN KINASE DOMAIN-CONTAINING PROTEIN"/>
    <property type="match status" value="1"/>
</dbReference>
<dbReference type="Gramene" id="TraesCS4B03G0101000.1">
    <property type="protein sequence ID" value="TraesCS4B03G0101000.1.CDS"/>
    <property type="gene ID" value="TraesCS4B03G0101000"/>
</dbReference>
<dbReference type="InterPro" id="IPR001611">
    <property type="entry name" value="Leu-rich_rpt"/>
</dbReference>
<dbReference type="InterPro" id="IPR032675">
    <property type="entry name" value="LRR_dom_sf"/>
</dbReference>
<feature type="chain" id="PRO_5043175416" description="Protein kinase domain-containing protein" evidence="13">
    <location>
        <begin position="30"/>
        <end position="675"/>
    </location>
</feature>
<dbReference type="GO" id="GO:0005524">
    <property type="term" value="F:ATP binding"/>
    <property type="evidence" value="ECO:0007669"/>
    <property type="project" value="UniProtKB-KW"/>
</dbReference>
<keyword evidence="10" id="KW-0325">Glycoprotein</keyword>
<evidence type="ECO:0000259" key="14">
    <source>
        <dbReference type="PROSITE" id="PS50011"/>
    </source>
</evidence>
<keyword evidence="2" id="KW-0433">Leucine-rich repeat</keyword>
<evidence type="ECO:0000256" key="5">
    <source>
        <dbReference type="ARBA" id="ARBA00022737"/>
    </source>
</evidence>
<reference evidence="15" key="1">
    <citation type="submission" date="2018-08" db="EMBL/GenBank/DDBJ databases">
        <authorList>
            <person name="Rossello M."/>
        </authorList>
    </citation>
    <scope>NUCLEOTIDE SEQUENCE [LARGE SCALE GENOMIC DNA]</scope>
    <source>
        <strain evidence="15">cv. Chinese Spring</strain>
    </source>
</reference>
<keyword evidence="5" id="KW-0677">Repeat</keyword>
<feature type="domain" description="Protein kinase" evidence="14">
    <location>
        <begin position="375"/>
        <end position="645"/>
    </location>
</feature>
<feature type="region of interest" description="Disordered" evidence="11">
    <location>
        <begin position="229"/>
        <end position="268"/>
    </location>
</feature>
<dbReference type="Pfam" id="PF00560">
    <property type="entry name" value="LRR_1"/>
    <property type="match status" value="1"/>
</dbReference>
<keyword evidence="7" id="KW-0067">ATP-binding</keyword>
<dbReference type="Pfam" id="PF08263">
    <property type="entry name" value="LRRNT_2"/>
    <property type="match status" value="1"/>
</dbReference>
<dbReference type="Pfam" id="PF13855">
    <property type="entry name" value="LRR_8"/>
    <property type="match status" value="1"/>
</dbReference>
<dbReference type="InterPro" id="IPR001245">
    <property type="entry name" value="Ser-Thr/Tyr_kinase_cat_dom"/>
</dbReference>
<dbReference type="Gene3D" id="3.30.200.20">
    <property type="entry name" value="Phosphorylase Kinase, domain 1"/>
    <property type="match status" value="1"/>
</dbReference>
<evidence type="ECO:0000256" key="2">
    <source>
        <dbReference type="ARBA" id="ARBA00022614"/>
    </source>
</evidence>
<keyword evidence="6" id="KW-0547">Nucleotide-binding</keyword>
<dbReference type="KEGG" id="taes:123090859"/>
<dbReference type="GeneID" id="123090859"/>
<proteinExistence type="predicted"/>
<evidence type="ECO:0000313" key="16">
    <source>
        <dbReference type="Proteomes" id="UP000019116"/>
    </source>
</evidence>
<dbReference type="FunFam" id="3.80.10.10:FF:000400">
    <property type="entry name" value="Nuclear pore complex protein NUP107"/>
    <property type="match status" value="1"/>
</dbReference>
<dbReference type="Gramene" id="TraesCLE_scaffold_005891_01G000100.1">
    <property type="protein sequence ID" value="TraesCLE_scaffold_005891_01G000100.1"/>
    <property type="gene ID" value="TraesCLE_scaffold_005891_01G000100"/>
</dbReference>
<dbReference type="STRING" id="4565.A0A3B6ILE0"/>
<dbReference type="Gramene" id="TraesWEE_scaffold_006732_01G000100.1">
    <property type="protein sequence ID" value="TraesWEE_scaffold_006732_01G000100.1"/>
    <property type="gene ID" value="TraesWEE_scaffold_006732_01G000100"/>
</dbReference>
<dbReference type="GO" id="GO:0016020">
    <property type="term" value="C:membrane"/>
    <property type="evidence" value="ECO:0007669"/>
    <property type="project" value="UniProtKB-SubCell"/>
</dbReference>
<dbReference type="InterPro" id="IPR000719">
    <property type="entry name" value="Prot_kinase_dom"/>
</dbReference>
<dbReference type="Gramene" id="TraesRN4B0100104400.1">
    <property type="protein sequence ID" value="TraesRN4B0100104400.1"/>
    <property type="gene ID" value="TraesRN4B0100104400"/>
</dbReference>
<dbReference type="SUPFAM" id="SSF52058">
    <property type="entry name" value="L domain-like"/>
    <property type="match status" value="1"/>
</dbReference>
<feature type="compositionally biased region" description="Low complexity" evidence="11">
    <location>
        <begin position="242"/>
        <end position="259"/>
    </location>
</feature>
<sequence>MRSRRPPPAATRAVLFLLALLAAWGAATADLASDARALVAFRAAVGQRVAWNVADPTTVCAWTGVTCEGGRVAALRLPGAALAGPVPAGSLGNLTALHTLSLRLNALRGALPSDLASMAALRSVFLNGNRLSGDFPAPFLALPALVHLSLGGNRLEGAIPPALANLTRLKTLLLEENRFVGQIPDLPLPQLREFNVSFNRLNGSIPASLRSKPRAAFLGMSSLCGGPLGPCPGEAPPPSPAPAGRTPSPTTPAANNPNSGNDERNDKKGNKLSGGAIAGIAIASVVGAALLLFLLICLCRRSGRTKTRALEMPPPSPSPAVIPGGRKPPELPSGAAVAPMATVGHPAGQSTSGKKLVFFGSAAAVQPFDLEDLLRASAEVLGKGAIGTTYKAVLESSATVAVKRLKDVTMSEPEFRERIADIGELQHEFIVPLRAYYYSKDEKLLVYDFMPMGSLSAVLHGNRGSGRTPLDWTIRSSIALAAARGIEYIHSTSSSTSHGNIKSSNILLSKTYQARVSDNGLATLVGSSSSGPSRATGYRAPEVTDPRRVSQKADVFSFGVLLLELLTGKAPSQAALNDEGVDLPRWVQSVVRSEWTAEVFDMELLRNQSSEEQMIQLLQLAIDCVAQVPDARPTMSHVVMRIEEIKMSGGSAEEADQQQSALNQGDEMAEGPSSP</sequence>
<dbReference type="AlphaFoldDB" id="A0A3B6ILE0"/>
<dbReference type="EnsemblPlants" id="TraesCS4B02G047100.1">
    <property type="protein sequence ID" value="TraesCS4B02G047100.1"/>
    <property type="gene ID" value="TraesCS4B02G047100"/>
</dbReference>
<reference evidence="15" key="2">
    <citation type="submission" date="2018-10" db="UniProtKB">
        <authorList>
            <consortium name="EnsemblPlants"/>
        </authorList>
    </citation>
    <scope>IDENTIFICATION</scope>
</reference>
<dbReference type="PANTHER" id="PTHR48010">
    <property type="entry name" value="OS05G0588300 PROTEIN"/>
    <property type="match status" value="1"/>
</dbReference>
<keyword evidence="8 12" id="KW-1133">Transmembrane helix</keyword>
<dbReference type="Gramene" id="TraesARI4B03G02275520.1">
    <property type="protein sequence ID" value="TraesARI4B03G02275520.1"/>
    <property type="gene ID" value="TraesARI4B03G02275520"/>
</dbReference>
<evidence type="ECO:0000256" key="11">
    <source>
        <dbReference type="SAM" id="MobiDB-lite"/>
    </source>
</evidence>
<dbReference type="GO" id="GO:0004672">
    <property type="term" value="F:protein kinase activity"/>
    <property type="evidence" value="ECO:0007669"/>
    <property type="project" value="InterPro"/>
</dbReference>
<dbReference type="Gramene" id="TraesSYM4B03G02265090.1">
    <property type="protein sequence ID" value="TraesSYM4B03G02265090.1"/>
    <property type="gene ID" value="TraesSYM4B03G02265090"/>
</dbReference>
<keyword evidence="9 12" id="KW-0472">Membrane</keyword>
<dbReference type="RefSeq" id="XP_044368146.1">
    <property type="nucleotide sequence ID" value="XM_044512211.1"/>
</dbReference>
<dbReference type="Gene3D" id="1.10.510.10">
    <property type="entry name" value="Transferase(Phosphotransferase) domain 1"/>
    <property type="match status" value="1"/>
</dbReference>
<dbReference type="InterPro" id="IPR050994">
    <property type="entry name" value="At_inactive_RLKs"/>
</dbReference>
<dbReference type="Gramene" id="TraesJAG4B03G02238360.1">
    <property type="protein sequence ID" value="TraesJAG4B03G02238360.1"/>
    <property type="gene ID" value="TraesJAG4B03G02238360"/>
</dbReference>
<evidence type="ECO:0000256" key="3">
    <source>
        <dbReference type="ARBA" id="ARBA00022692"/>
    </source>
</evidence>
<feature type="transmembrane region" description="Helical" evidence="12">
    <location>
        <begin position="276"/>
        <end position="298"/>
    </location>
</feature>
<feature type="signal peptide" evidence="13">
    <location>
        <begin position="1"/>
        <end position="29"/>
    </location>
</feature>
<keyword evidence="3 12" id="KW-0812">Transmembrane</keyword>
<dbReference type="OMA" id="IECTEPH"/>
<evidence type="ECO:0000256" key="13">
    <source>
        <dbReference type="SAM" id="SignalP"/>
    </source>
</evidence>
<evidence type="ECO:0000256" key="4">
    <source>
        <dbReference type="ARBA" id="ARBA00022729"/>
    </source>
</evidence>
<dbReference type="SUPFAM" id="SSF56112">
    <property type="entry name" value="Protein kinase-like (PK-like)"/>
    <property type="match status" value="1"/>
</dbReference>
<keyword evidence="4 13" id="KW-0732">Signal</keyword>
<dbReference type="Gramene" id="TraesLDM4B03G02238740.1">
    <property type="protein sequence ID" value="TraesLDM4B03G02238740.1"/>
    <property type="gene ID" value="TraesLDM4B03G02238740"/>
</dbReference>
<evidence type="ECO:0000256" key="12">
    <source>
        <dbReference type="SAM" id="Phobius"/>
    </source>
</evidence>
<accession>A0A3B6ILE0</accession>
<evidence type="ECO:0000256" key="9">
    <source>
        <dbReference type="ARBA" id="ARBA00023136"/>
    </source>
</evidence>
<protein>
    <recommendedName>
        <fullName evidence="14">Protein kinase domain-containing protein</fullName>
    </recommendedName>
</protein>
<dbReference type="SMR" id="A0A3B6ILE0"/>
<dbReference type="FunFam" id="3.30.200.20:FF:000307">
    <property type="entry name" value="pollen receptor-like kinase 1"/>
    <property type="match status" value="1"/>
</dbReference>
<dbReference type="Gramene" id="TraesJUL4B03G02259570.1">
    <property type="protein sequence ID" value="TraesJUL4B03G02259570.1"/>
    <property type="gene ID" value="TraesJUL4B03G02259570"/>
</dbReference>
<organism evidence="15">
    <name type="scientific">Triticum aestivum</name>
    <name type="common">Wheat</name>
    <dbReference type="NCBI Taxonomy" id="4565"/>
    <lineage>
        <taxon>Eukaryota</taxon>
        <taxon>Viridiplantae</taxon>
        <taxon>Streptophyta</taxon>
        <taxon>Embryophyta</taxon>
        <taxon>Tracheophyta</taxon>
        <taxon>Spermatophyta</taxon>
        <taxon>Magnoliopsida</taxon>
        <taxon>Liliopsida</taxon>
        <taxon>Poales</taxon>
        <taxon>Poaceae</taxon>
        <taxon>BOP clade</taxon>
        <taxon>Pooideae</taxon>
        <taxon>Triticodae</taxon>
        <taxon>Triticeae</taxon>
        <taxon>Triticinae</taxon>
        <taxon>Triticum</taxon>
    </lineage>
</organism>
<dbReference type="Gramene" id="TraesSTA4B03G02233820.1">
    <property type="protein sequence ID" value="TraesSTA4B03G02233820.1"/>
    <property type="gene ID" value="TraesSTA4B03G02233820"/>
</dbReference>
<dbReference type="PROSITE" id="PS50011">
    <property type="entry name" value="PROTEIN_KINASE_DOM"/>
    <property type="match status" value="1"/>
</dbReference>
<name>A0A3B6ILE0_WHEAT</name>
<dbReference type="Pfam" id="PF07714">
    <property type="entry name" value="PK_Tyr_Ser-Thr"/>
    <property type="match status" value="1"/>
</dbReference>
<evidence type="ECO:0000313" key="15">
    <source>
        <dbReference type="EnsemblPlants" id="TraesCS4B02G047100.1"/>
    </source>
</evidence>
<dbReference type="Gramene" id="TraesROB_scaffold_037592_01G000100.1">
    <property type="protein sequence ID" value="TraesROB_scaffold_037592_01G000100.1"/>
    <property type="gene ID" value="TraesROB_scaffold_037592_01G000100"/>
</dbReference>
<dbReference type="FunFam" id="1.10.510.10:FF:000585">
    <property type="entry name" value="Probable inactive receptor kinase At1g48480"/>
    <property type="match status" value="1"/>
</dbReference>
<feature type="compositionally biased region" description="Pro residues" evidence="11">
    <location>
        <begin position="229"/>
        <end position="241"/>
    </location>
</feature>
<dbReference type="InterPro" id="IPR011009">
    <property type="entry name" value="Kinase-like_dom_sf"/>
</dbReference>
<keyword evidence="16" id="KW-1185">Reference proteome</keyword>
<evidence type="ECO:0000256" key="1">
    <source>
        <dbReference type="ARBA" id="ARBA00004370"/>
    </source>
</evidence>
<evidence type="ECO:0000256" key="7">
    <source>
        <dbReference type="ARBA" id="ARBA00022840"/>
    </source>
</evidence>